<dbReference type="SUPFAM" id="SSF55797">
    <property type="entry name" value="PR-1-like"/>
    <property type="match status" value="1"/>
</dbReference>
<gene>
    <name evidence="3" type="ORF">NCTC10529_01592</name>
</gene>
<organism evidence="3 4">
    <name type="scientific">Kingella kingae</name>
    <dbReference type="NCBI Taxonomy" id="504"/>
    <lineage>
        <taxon>Bacteria</taxon>
        <taxon>Pseudomonadati</taxon>
        <taxon>Pseudomonadota</taxon>
        <taxon>Betaproteobacteria</taxon>
        <taxon>Neisseriales</taxon>
        <taxon>Neisseriaceae</taxon>
        <taxon>Kingella</taxon>
    </lineage>
</organism>
<proteinExistence type="predicted"/>
<evidence type="ECO:0000313" key="3">
    <source>
        <dbReference type="EMBL" id="SQH25394.1"/>
    </source>
</evidence>
<dbReference type="Proteomes" id="UP000248598">
    <property type="component" value="Chromosome 1"/>
</dbReference>
<evidence type="ECO:0000313" key="4">
    <source>
        <dbReference type="Proteomes" id="UP000248598"/>
    </source>
</evidence>
<dbReference type="RefSeq" id="WP_032827705.1">
    <property type="nucleotide sequence ID" value="NZ_CP091518.1"/>
</dbReference>
<keyword evidence="1" id="KW-0472">Membrane</keyword>
<dbReference type="Pfam" id="PF00188">
    <property type="entry name" value="CAP"/>
    <property type="match status" value="1"/>
</dbReference>
<dbReference type="AlphaFoldDB" id="A0AAX2J4L2"/>
<dbReference type="CDD" id="cd05379">
    <property type="entry name" value="CAP_bacterial"/>
    <property type="match status" value="1"/>
</dbReference>
<dbReference type="Gene3D" id="3.40.33.10">
    <property type="entry name" value="CAP"/>
    <property type="match status" value="1"/>
</dbReference>
<reference evidence="3 4" key="1">
    <citation type="submission" date="2018-06" db="EMBL/GenBank/DDBJ databases">
        <authorList>
            <consortium name="Pathogen Informatics"/>
            <person name="Doyle S."/>
        </authorList>
    </citation>
    <scope>NUCLEOTIDE SEQUENCE [LARGE SCALE GENOMIC DNA]</scope>
    <source>
        <strain evidence="3 4">NCTC10529</strain>
    </source>
</reference>
<evidence type="ECO:0000259" key="2">
    <source>
        <dbReference type="Pfam" id="PF00188"/>
    </source>
</evidence>
<feature type="transmembrane region" description="Helical" evidence="1">
    <location>
        <begin position="12"/>
        <end position="29"/>
    </location>
</feature>
<protein>
    <submittedName>
        <fullName evidence="3">Cysteine-rich secretory protein family</fullName>
    </submittedName>
</protein>
<dbReference type="EMBL" id="LS483426">
    <property type="protein sequence ID" value="SQH25394.1"/>
    <property type="molecule type" value="Genomic_DNA"/>
</dbReference>
<keyword evidence="1" id="KW-1133">Transmembrane helix</keyword>
<evidence type="ECO:0000256" key="1">
    <source>
        <dbReference type="SAM" id="Phobius"/>
    </source>
</evidence>
<dbReference type="InterPro" id="IPR014044">
    <property type="entry name" value="CAP_dom"/>
</dbReference>
<keyword evidence="1" id="KW-0812">Transmembrane</keyword>
<sequence>MLNTQSPTIRRLLMFWLPLLMLILVAGYASQLRYNPTREAKNGLDRLNYWRKQAGVQPLAQQSSLHKAAQNHARYLTQDAHGHDERNRDNPHFTGMELGERTTAAGYTAPASENLTVGRLARSGTRSVDGLMTALYHRLSLLNPTQDEAGAAWTRGAYQAFVVVQGRSSYRDLCENGSRQPTPGVVLTLSCNNQPSKIYLGNRDLPSYKMAIKFPMGNQVEPVYDGSEIPNPMPQYKQTGNPISIVLHQHNHVVMKSFQLFAPDGEVQKTHILTASNDPNHLLEDNEFALFPIEPLAFDTEYRVKFAYRYENKDKVEEWMFKTRPKRHWLEF</sequence>
<dbReference type="GeneID" id="93262870"/>
<feature type="domain" description="SCP" evidence="2">
    <location>
        <begin position="44"/>
        <end position="164"/>
    </location>
</feature>
<accession>A0AAX2J4L2</accession>
<dbReference type="InterPro" id="IPR035940">
    <property type="entry name" value="CAP_sf"/>
</dbReference>
<name>A0AAX2J4L2_KINKI</name>